<sequence length="222" mass="23268">MAKLPAMQRTVIFDLDGTLVDSRPDIHAALNRLMAARGQPPFTLEEVTRFIGDGVAMLIQRGFAARGLAPDPTALPAFIADYEANAVVDTRLFPGMAEALDRLQAAGWAMAICTNKPERAARLLLEALGLSGRFVALGGGDSFPVRKPDPAHVLATLQAAGGDAARAVMVGDHHNDIAAGRGAGLPVVYCGYGYGLPEMADGAPVVRAAGELPEMLEKILGK</sequence>
<dbReference type="EC" id="3.1.3.18" evidence="5 10"/>
<feature type="active site" description="Nucleophile" evidence="10">
    <location>
        <position position="14"/>
    </location>
</feature>
<comment type="pathway">
    <text evidence="3 10">Organic acid metabolism; glycolate biosynthesis; glycolate from 2-phosphoglycolate: step 1/1.</text>
</comment>
<dbReference type="PANTHER" id="PTHR43434:SF1">
    <property type="entry name" value="PHOSPHOGLYCOLATE PHOSPHATASE"/>
    <property type="match status" value="1"/>
</dbReference>
<comment type="catalytic activity">
    <reaction evidence="1 10">
        <text>2-phosphoglycolate + H2O = glycolate + phosphate</text>
        <dbReference type="Rhea" id="RHEA:14369"/>
        <dbReference type="ChEBI" id="CHEBI:15377"/>
        <dbReference type="ChEBI" id="CHEBI:29805"/>
        <dbReference type="ChEBI" id="CHEBI:43474"/>
        <dbReference type="ChEBI" id="CHEBI:58033"/>
        <dbReference type="EC" id="3.1.3.18"/>
    </reaction>
</comment>
<dbReference type="Proteomes" id="UP000005324">
    <property type="component" value="Unassembled WGS sequence"/>
</dbReference>
<evidence type="ECO:0000256" key="8">
    <source>
        <dbReference type="ARBA" id="ARBA00022842"/>
    </source>
</evidence>
<dbReference type="EMBL" id="ADVL01000191">
    <property type="protein sequence ID" value="EFH12620.1"/>
    <property type="molecule type" value="Genomic_DNA"/>
</dbReference>
<name>D5RJ99_9PROT</name>
<reference evidence="11 12" key="1">
    <citation type="submission" date="2010-04" db="EMBL/GenBank/DDBJ databases">
        <authorList>
            <person name="Qin X."/>
            <person name="Bachman B."/>
            <person name="Battles P."/>
            <person name="Bell A."/>
            <person name="Bess C."/>
            <person name="Bickham C."/>
            <person name="Chaboub L."/>
            <person name="Chen D."/>
            <person name="Coyle M."/>
            <person name="Deiros D.R."/>
            <person name="Dinh H."/>
            <person name="Forbes L."/>
            <person name="Fowler G."/>
            <person name="Francisco L."/>
            <person name="Fu Q."/>
            <person name="Gubbala S."/>
            <person name="Hale W."/>
            <person name="Han Y."/>
            <person name="Hemphill L."/>
            <person name="Highlander S.K."/>
            <person name="Hirani K."/>
            <person name="Hogues M."/>
            <person name="Jackson L."/>
            <person name="Jakkamsetti A."/>
            <person name="Javaid M."/>
            <person name="Jiang H."/>
            <person name="Korchina V."/>
            <person name="Kovar C."/>
            <person name="Lara F."/>
            <person name="Lee S."/>
            <person name="Mata R."/>
            <person name="Mathew T."/>
            <person name="Moen C."/>
            <person name="Morales K."/>
            <person name="Munidasa M."/>
            <person name="Nazareth L."/>
            <person name="Ngo R."/>
            <person name="Nguyen L."/>
            <person name="Okwuonu G."/>
            <person name="Ongeri F."/>
            <person name="Patil S."/>
            <person name="Petrosino J."/>
            <person name="Pham C."/>
            <person name="Pham P."/>
            <person name="Pu L.-L."/>
            <person name="Puazo M."/>
            <person name="Raj R."/>
            <person name="Reid J."/>
            <person name="Rouhana J."/>
            <person name="Saada N."/>
            <person name="Shang Y."/>
            <person name="Simmons D."/>
            <person name="Thornton R."/>
            <person name="Warren J."/>
            <person name="Weissenberger G."/>
            <person name="Zhang J."/>
            <person name="Zhang L."/>
            <person name="Zhou C."/>
            <person name="Zhu D."/>
            <person name="Muzny D."/>
            <person name="Worley K."/>
            <person name="Gibbs R."/>
        </authorList>
    </citation>
    <scope>NUCLEOTIDE SEQUENCE [LARGE SCALE GENOMIC DNA]</scope>
    <source>
        <strain evidence="11 12">ATCC 49957</strain>
    </source>
</reference>
<evidence type="ECO:0000313" key="12">
    <source>
        <dbReference type="Proteomes" id="UP000005324"/>
    </source>
</evidence>
<keyword evidence="9 10" id="KW-0119">Carbohydrate metabolism</keyword>
<evidence type="ECO:0000256" key="10">
    <source>
        <dbReference type="HAMAP-Rule" id="MF_00495"/>
    </source>
</evidence>
<evidence type="ECO:0000256" key="3">
    <source>
        <dbReference type="ARBA" id="ARBA00004818"/>
    </source>
</evidence>
<comment type="caution">
    <text evidence="11">The sequence shown here is derived from an EMBL/GenBank/DDBJ whole genome shotgun (WGS) entry which is preliminary data.</text>
</comment>
<dbReference type="Gene3D" id="3.40.50.1000">
    <property type="entry name" value="HAD superfamily/HAD-like"/>
    <property type="match status" value="1"/>
</dbReference>
<dbReference type="NCBIfam" id="TIGR01449">
    <property type="entry name" value="PGP_bact"/>
    <property type="match status" value="1"/>
</dbReference>
<organism evidence="11 12">
    <name type="scientific">Pseudoroseomonas cervicalis ATCC 49957</name>
    <dbReference type="NCBI Taxonomy" id="525371"/>
    <lineage>
        <taxon>Bacteria</taxon>
        <taxon>Pseudomonadati</taxon>
        <taxon>Pseudomonadota</taxon>
        <taxon>Alphaproteobacteria</taxon>
        <taxon>Acetobacterales</taxon>
        <taxon>Roseomonadaceae</taxon>
        <taxon>Roseomonas</taxon>
    </lineage>
</organism>
<dbReference type="FunFam" id="3.40.50.1000:FF:000022">
    <property type="entry name" value="Phosphoglycolate phosphatase"/>
    <property type="match status" value="1"/>
</dbReference>
<feature type="binding site" evidence="10">
    <location>
        <position position="172"/>
    </location>
    <ligand>
        <name>Mg(2+)</name>
        <dbReference type="ChEBI" id="CHEBI:18420"/>
    </ligand>
</feature>
<comment type="cofactor">
    <cofactor evidence="2 10">
        <name>Mg(2+)</name>
        <dbReference type="ChEBI" id="CHEBI:18420"/>
    </cofactor>
</comment>
<dbReference type="InterPro" id="IPR006439">
    <property type="entry name" value="HAD-SF_hydro_IA"/>
</dbReference>
<evidence type="ECO:0000256" key="5">
    <source>
        <dbReference type="ARBA" id="ARBA00013078"/>
    </source>
</evidence>
<dbReference type="InterPro" id="IPR023198">
    <property type="entry name" value="PGP-like_dom2"/>
</dbReference>
<accession>D5RJ99</accession>
<dbReference type="InterPro" id="IPR036412">
    <property type="entry name" value="HAD-like_sf"/>
</dbReference>
<dbReference type="GO" id="GO:0046295">
    <property type="term" value="P:glycolate biosynthetic process"/>
    <property type="evidence" value="ECO:0007669"/>
    <property type="project" value="UniProtKB-UniRule"/>
</dbReference>
<dbReference type="SUPFAM" id="SSF56784">
    <property type="entry name" value="HAD-like"/>
    <property type="match status" value="1"/>
</dbReference>
<dbReference type="GO" id="GO:0008967">
    <property type="term" value="F:phosphoglycolate phosphatase activity"/>
    <property type="evidence" value="ECO:0007669"/>
    <property type="project" value="UniProtKB-UniRule"/>
</dbReference>
<dbReference type="GO" id="GO:0006281">
    <property type="term" value="P:DNA repair"/>
    <property type="evidence" value="ECO:0007669"/>
    <property type="project" value="TreeGrafter"/>
</dbReference>
<keyword evidence="12" id="KW-1185">Reference proteome</keyword>
<keyword evidence="7 10" id="KW-0378">Hydrolase</keyword>
<dbReference type="SFLD" id="SFLDG01135">
    <property type="entry name" value="C1.5.6:_HAD__Beta-PGM__Phospha"/>
    <property type="match status" value="1"/>
</dbReference>
<dbReference type="NCBIfam" id="TIGR01549">
    <property type="entry name" value="HAD-SF-IA-v1"/>
    <property type="match status" value="1"/>
</dbReference>
<evidence type="ECO:0000256" key="6">
    <source>
        <dbReference type="ARBA" id="ARBA00022723"/>
    </source>
</evidence>
<dbReference type="SFLD" id="SFLDS00003">
    <property type="entry name" value="Haloacid_Dehalogenase"/>
    <property type="match status" value="1"/>
</dbReference>
<gene>
    <name evidence="11" type="primary">gph</name>
    <name evidence="11" type="ORF">HMPREF0731_1159</name>
</gene>
<dbReference type="GO" id="GO:0005829">
    <property type="term" value="C:cytosol"/>
    <property type="evidence" value="ECO:0007669"/>
    <property type="project" value="TreeGrafter"/>
</dbReference>
<evidence type="ECO:0000313" key="11">
    <source>
        <dbReference type="EMBL" id="EFH12620.1"/>
    </source>
</evidence>
<evidence type="ECO:0000256" key="9">
    <source>
        <dbReference type="ARBA" id="ARBA00023277"/>
    </source>
</evidence>
<dbReference type="SFLD" id="SFLDG01129">
    <property type="entry name" value="C1.5:_HAD__Beta-PGM__Phosphata"/>
    <property type="match status" value="1"/>
</dbReference>
<dbReference type="AlphaFoldDB" id="D5RJ99"/>
<dbReference type="PRINTS" id="PR00413">
    <property type="entry name" value="HADHALOGNASE"/>
</dbReference>
<feature type="binding site" evidence="10">
    <location>
        <position position="14"/>
    </location>
    <ligand>
        <name>Mg(2+)</name>
        <dbReference type="ChEBI" id="CHEBI:18420"/>
    </ligand>
</feature>
<keyword evidence="6 10" id="KW-0479">Metal-binding</keyword>
<dbReference type="Pfam" id="PF00702">
    <property type="entry name" value="Hydrolase"/>
    <property type="match status" value="1"/>
</dbReference>
<dbReference type="InterPro" id="IPR023214">
    <property type="entry name" value="HAD_sf"/>
</dbReference>
<dbReference type="GO" id="GO:0005975">
    <property type="term" value="P:carbohydrate metabolic process"/>
    <property type="evidence" value="ECO:0007669"/>
    <property type="project" value="InterPro"/>
</dbReference>
<evidence type="ECO:0000256" key="4">
    <source>
        <dbReference type="ARBA" id="ARBA00006171"/>
    </source>
</evidence>
<dbReference type="InterPro" id="IPR037512">
    <property type="entry name" value="PGPase_prok"/>
</dbReference>
<proteinExistence type="inferred from homology"/>
<protein>
    <recommendedName>
        <fullName evidence="5 10">Phosphoglycolate phosphatase</fullName>
        <shortName evidence="10">PGP</shortName>
        <shortName evidence="10">PGPase</shortName>
        <ecNumber evidence="5 10">3.1.3.18</ecNumber>
    </recommendedName>
</protein>
<dbReference type="HAMAP" id="MF_00495">
    <property type="entry name" value="GPH_hydrolase_bact"/>
    <property type="match status" value="1"/>
</dbReference>
<comment type="similarity">
    <text evidence="4 10">Belongs to the HAD-like hydrolase superfamily. CbbY/CbbZ/Gph/YieH family.</text>
</comment>
<evidence type="ECO:0000256" key="7">
    <source>
        <dbReference type="ARBA" id="ARBA00022801"/>
    </source>
</evidence>
<keyword evidence="8 10" id="KW-0460">Magnesium</keyword>
<dbReference type="PANTHER" id="PTHR43434">
    <property type="entry name" value="PHOSPHOGLYCOLATE PHOSPHATASE"/>
    <property type="match status" value="1"/>
</dbReference>
<dbReference type="HOGENOM" id="CLU_045011_19_1_5"/>
<dbReference type="GO" id="GO:0046872">
    <property type="term" value="F:metal ion binding"/>
    <property type="evidence" value="ECO:0007669"/>
    <property type="project" value="UniProtKB-KW"/>
</dbReference>
<dbReference type="Gene3D" id="1.10.150.240">
    <property type="entry name" value="Putative phosphatase, domain 2"/>
    <property type="match status" value="1"/>
</dbReference>
<evidence type="ECO:0000256" key="1">
    <source>
        <dbReference type="ARBA" id="ARBA00000830"/>
    </source>
</evidence>
<evidence type="ECO:0000256" key="2">
    <source>
        <dbReference type="ARBA" id="ARBA00001946"/>
    </source>
</evidence>
<feature type="binding site" evidence="10">
    <location>
        <position position="16"/>
    </location>
    <ligand>
        <name>Mg(2+)</name>
        <dbReference type="ChEBI" id="CHEBI:18420"/>
    </ligand>
</feature>
<comment type="function">
    <text evidence="10">Specifically catalyzes the dephosphorylation of 2-phosphoglycolate. Is involved in the dissimilation of the intracellular 2-phosphoglycolate formed during the DNA repair of 3'-phosphoglycolate ends, a major class of DNA lesions induced by oxidative stress.</text>
</comment>
<dbReference type="InterPro" id="IPR050155">
    <property type="entry name" value="HAD-like_hydrolase_sf"/>
</dbReference>
<dbReference type="UniPathway" id="UPA00865">
    <property type="reaction ID" value="UER00834"/>
</dbReference>